<evidence type="ECO:0000256" key="1">
    <source>
        <dbReference type="SAM" id="Phobius"/>
    </source>
</evidence>
<dbReference type="EMBL" id="KE747822">
    <property type="protein sequence ID" value="RMZ69781.1"/>
    <property type="molecule type" value="Genomic_DNA"/>
</dbReference>
<dbReference type="AlphaFoldDB" id="A0A3M7M5K2"/>
<accession>A0A3M7M5K2</accession>
<proteinExistence type="predicted"/>
<protein>
    <submittedName>
        <fullName evidence="2">Uncharacterized protein</fullName>
    </submittedName>
</protein>
<keyword evidence="1" id="KW-0472">Membrane</keyword>
<keyword evidence="1" id="KW-0812">Transmembrane</keyword>
<gene>
    <name evidence="2" type="ORF">GMOD_00010199</name>
</gene>
<dbReference type="Proteomes" id="UP000265663">
    <property type="component" value="Unassembled WGS sequence"/>
</dbReference>
<sequence>MKLYLYRHPALFHLFTKFDHSRPSRHFRQENDTLPGTKDEYQLLSSMAKFTFIAAVAVLLSAVVARDAVKAEVCCRRALQQCRSQKAPGCVWYKGDSFCIEETSDWGCKNECRKLMNQGDNFFLYTAYKGSPPLCFCTGLDAKRETDDSCLP</sequence>
<evidence type="ECO:0000313" key="2">
    <source>
        <dbReference type="EMBL" id="RMZ69781.1"/>
    </source>
</evidence>
<feature type="transmembrane region" description="Helical" evidence="1">
    <location>
        <begin position="50"/>
        <end position="69"/>
    </location>
</feature>
<reference evidence="2 3" key="1">
    <citation type="journal article" date="2014" name="PLoS ONE">
        <title>De novo Genome Assembly of the Fungal Plant Pathogen Pyrenophora semeniperda.</title>
        <authorList>
            <person name="Soliai M.M."/>
            <person name="Meyer S.E."/>
            <person name="Udall J.A."/>
            <person name="Elzinga D.E."/>
            <person name="Hermansen R.A."/>
            <person name="Bodily P.M."/>
            <person name="Hart A.A."/>
            <person name="Coleman C.E."/>
        </authorList>
    </citation>
    <scope>NUCLEOTIDE SEQUENCE [LARGE SCALE GENOMIC DNA]</scope>
    <source>
        <strain evidence="2 3">CCB06</strain>
        <tissue evidence="2">Mycelium</tissue>
    </source>
</reference>
<keyword evidence="1" id="KW-1133">Transmembrane helix</keyword>
<organism evidence="2 3">
    <name type="scientific">Pyrenophora seminiperda CCB06</name>
    <dbReference type="NCBI Taxonomy" id="1302712"/>
    <lineage>
        <taxon>Eukaryota</taxon>
        <taxon>Fungi</taxon>
        <taxon>Dikarya</taxon>
        <taxon>Ascomycota</taxon>
        <taxon>Pezizomycotina</taxon>
        <taxon>Dothideomycetes</taxon>
        <taxon>Pleosporomycetidae</taxon>
        <taxon>Pleosporales</taxon>
        <taxon>Pleosporineae</taxon>
        <taxon>Pleosporaceae</taxon>
        <taxon>Pyrenophora</taxon>
    </lineage>
</organism>
<name>A0A3M7M5K2_9PLEO</name>
<evidence type="ECO:0000313" key="3">
    <source>
        <dbReference type="Proteomes" id="UP000265663"/>
    </source>
</evidence>
<keyword evidence="3" id="KW-1185">Reference proteome</keyword>